<dbReference type="WBParaSite" id="Csp11.Scaffold525.g3030.t2">
    <property type="protein sequence ID" value="Csp11.Scaffold525.g3030.t2"/>
    <property type="gene ID" value="Csp11.Scaffold525.g3030"/>
</dbReference>
<sequence>MISNDTCSTTSDGNSMFGRIQTNSTYQNYTITVLDDIWQFSATPFYSCPNNFMLLFRPLGLWCMGVLFKTTSSGISQQDAVQKCSTDYNGILSGFQTTEEKVWLVGVTKGKESGYNYDGYWVNGKRKITCMYRNQTGTACNGSNAFTFTDPTMSWTNAYTWGYDSQPDGMTDNLGTSNCIVFRVRNNDGGGMDDRPCDSVANPNVVFYNGFVCGLKPNES</sequence>
<dbReference type="PANTHER" id="PTHR47629:SF9">
    <property type="entry name" value="CW DOMAIN-CONTAINING PROTEIN-RELATED"/>
    <property type="match status" value="1"/>
</dbReference>
<protein>
    <submittedName>
        <fullName evidence="2">C-type lectin domain-containing protein</fullName>
    </submittedName>
</protein>
<evidence type="ECO:0000313" key="1">
    <source>
        <dbReference type="Proteomes" id="UP000095282"/>
    </source>
</evidence>
<reference evidence="2" key="1">
    <citation type="submission" date="2016-11" db="UniProtKB">
        <authorList>
            <consortium name="WormBaseParasite"/>
        </authorList>
    </citation>
    <scope>IDENTIFICATION</scope>
</reference>
<dbReference type="AlphaFoldDB" id="A0A1I7T710"/>
<evidence type="ECO:0000313" key="2">
    <source>
        <dbReference type="WBParaSite" id="Csp11.Scaffold525.g3030.t2"/>
    </source>
</evidence>
<dbReference type="eggNOG" id="KOG4297">
    <property type="taxonomic scope" value="Eukaryota"/>
</dbReference>
<keyword evidence="1" id="KW-1185">Reference proteome</keyword>
<dbReference type="Proteomes" id="UP000095282">
    <property type="component" value="Unplaced"/>
</dbReference>
<dbReference type="InterPro" id="IPR016186">
    <property type="entry name" value="C-type_lectin-like/link_sf"/>
</dbReference>
<dbReference type="STRING" id="1561998.A0A1I7T710"/>
<dbReference type="Gene3D" id="3.10.100.10">
    <property type="entry name" value="Mannose-Binding Protein A, subunit A"/>
    <property type="match status" value="1"/>
</dbReference>
<dbReference type="SUPFAM" id="SSF56436">
    <property type="entry name" value="C-type lectin-like"/>
    <property type="match status" value="1"/>
</dbReference>
<accession>A0A1I7T710</accession>
<organism evidence="1 2">
    <name type="scientific">Caenorhabditis tropicalis</name>
    <dbReference type="NCBI Taxonomy" id="1561998"/>
    <lineage>
        <taxon>Eukaryota</taxon>
        <taxon>Metazoa</taxon>
        <taxon>Ecdysozoa</taxon>
        <taxon>Nematoda</taxon>
        <taxon>Chromadorea</taxon>
        <taxon>Rhabditida</taxon>
        <taxon>Rhabditina</taxon>
        <taxon>Rhabditomorpha</taxon>
        <taxon>Rhabditoidea</taxon>
        <taxon>Rhabditidae</taxon>
        <taxon>Peloderinae</taxon>
        <taxon>Caenorhabditis</taxon>
    </lineage>
</organism>
<dbReference type="PANTHER" id="PTHR47629">
    <property type="entry name" value="C-TYPE LECTIN-RELATED"/>
    <property type="match status" value="1"/>
</dbReference>
<name>A0A1I7T710_9PELO</name>
<dbReference type="InterPro" id="IPR016187">
    <property type="entry name" value="CTDL_fold"/>
</dbReference>
<proteinExistence type="predicted"/>